<evidence type="ECO:0000256" key="3">
    <source>
        <dbReference type="ARBA" id="ARBA00022692"/>
    </source>
</evidence>
<dbReference type="PANTHER" id="PTHR33514:SF13">
    <property type="entry name" value="PROTEIN ABCI12, CHLOROPLASTIC"/>
    <property type="match status" value="1"/>
</dbReference>
<comment type="subcellular location">
    <subcellularLocation>
        <location evidence="1">Membrane</location>
        <topology evidence="1">Multi-pass membrane protein</topology>
    </subcellularLocation>
</comment>
<keyword evidence="5 6" id="KW-0472">Membrane</keyword>
<organism evidence="7 8">
    <name type="scientific">Bartonella apis</name>
    <dbReference type="NCBI Taxonomy" id="1686310"/>
    <lineage>
        <taxon>Bacteria</taxon>
        <taxon>Pseudomonadati</taxon>
        <taxon>Pseudomonadota</taxon>
        <taxon>Alphaproteobacteria</taxon>
        <taxon>Hyphomicrobiales</taxon>
        <taxon>Bartonellaceae</taxon>
        <taxon>Bartonella</taxon>
    </lineage>
</organism>
<dbReference type="RefSeq" id="WP_075869439.1">
    <property type="nucleotide sequence ID" value="NZ_CALYQA010000002.1"/>
</dbReference>
<comment type="caution">
    <text evidence="7">The sequence shown here is derived from an EMBL/GenBank/DDBJ whole genome shotgun (WGS) entry which is preliminary data.</text>
</comment>
<reference evidence="7 8" key="1">
    <citation type="submission" date="2016-12" db="EMBL/GenBank/DDBJ databases">
        <title>Comparative genomics of Bartonella apis.</title>
        <authorList>
            <person name="Engel P."/>
        </authorList>
    </citation>
    <scope>NUCLEOTIDE SEQUENCE [LARGE SCALE GENOMIC DNA]</scope>
    <source>
        <strain evidence="7 8">PEB0149</strain>
    </source>
</reference>
<sequence length="206" mass="23102">MTDPSYGTTFIHRLPAGLKLFVVFFVSIGLFYFASLPLAIVSLVIVWCLFFLAGFSFFKPVFELKKISWLLVALFIIQYFSDNFESALLIVIRLSSLLLLATLVTLTTPFSKMMACFERLFSFTRLFGVNPAKISLGLSLTLRFIAIFSDITKDVREAQKARGLENSVFAVIMPVLIRSLKVQADVAAAIEARCFDEDVNNKNGKN</sequence>
<evidence type="ECO:0000256" key="6">
    <source>
        <dbReference type="SAM" id="Phobius"/>
    </source>
</evidence>
<dbReference type="OrthoDB" id="5868344at2"/>
<dbReference type="InterPro" id="IPR003339">
    <property type="entry name" value="ABC/ECF_trnsptr_transmembrane"/>
</dbReference>
<evidence type="ECO:0000256" key="5">
    <source>
        <dbReference type="ARBA" id="ARBA00023136"/>
    </source>
</evidence>
<dbReference type="GO" id="GO:0005886">
    <property type="term" value="C:plasma membrane"/>
    <property type="evidence" value="ECO:0007669"/>
    <property type="project" value="UniProtKB-ARBA"/>
</dbReference>
<comment type="similarity">
    <text evidence="2">Belongs to the CbiQ family.</text>
</comment>
<evidence type="ECO:0000256" key="2">
    <source>
        <dbReference type="ARBA" id="ARBA00008564"/>
    </source>
</evidence>
<proteinExistence type="inferred from homology"/>
<protein>
    <submittedName>
        <fullName evidence="7">Biotin transport system permease protein</fullName>
    </submittedName>
</protein>
<dbReference type="AlphaFoldDB" id="A0A1R0FBL6"/>
<feature type="transmembrane region" description="Helical" evidence="6">
    <location>
        <begin position="87"/>
        <end position="110"/>
    </location>
</feature>
<dbReference type="Proteomes" id="UP000187344">
    <property type="component" value="Unassembled WGS sequence"/>
</dbReference>
<dbReference type="CDD" id="cd16914">
    <property type="entry name" value="EcfT"/>
    <property type="match status" value="1"/>
</dbReference>
<gene>
    <name evidence="7" type="ORF">PEB0149_017600</name>
</gene>
<name>A0A1R0FBL6_9HYPH</name>
<evidence type="ECO:0000313" key="7">
    <source>
        <dbReference type="EMBL" id="OLY44292.1"/>
    </source>
</evidence>
<evidence type="ECO:0000313" key="8">
    <source>
        <dbReference type="Proteomes" id="UP000187344"/>
    </source>
</evidence>
<accession>A0A1R0FBL6</accession>
<dbReference type="PANTHER" id="PTHR33514">
    <property type="entry name" value="PROTEIN ABCI12, CHLOROPLASTIC"/>
    <property type="match status" value="1"/>
</dbReference>
<keyword evidence="8" id="KW-1185">Reference proteome</keyword>
<feature type="transmembrane region" description="Helical" evidence="6">
    <location>
        <begin position="20"/>
        <end position="52"/>
    </location>
</feature>
<dbReference type="Pfam" id="PF02361">
    <property type="entry name" value="CbiQ"/>
    <property type="match status" value="1"/>
</dbReference>
<evidence type="ECO:0000256" key="1">
    <source>
        <dbReference type="ARBA" id="ARBA00004141"/>
    </source>
</evidence>
<keyword evidence="4 6" id="KW-1133">Transmembrane helix</keyword>
<keyword evidence="3 6" id="KW-0812">Transmembrane</keyword>
<dbReference type="EMBL" id="LXYT01000001">
    <property type="protein sequence ID" value="OLY44292.1"/>
    <property type="molecule type" value="Genomic_DNA"/>
</dbReference>
<dbReference type="GeneID" id="92991082"/>
<evidence type="ECO:0000256" key="4">
    <source>
        <dbReference type="ARBA" id="ARBA00022989"/>
    </source>
</evidence>